<protein>
    <recommendedName>
        <fullName evidence="5">Phosphatase</fullName>
    </recommendedName>
</protein>
<keyword evidence="2" id="KW-0732">Signal</keyword>
<evidence type="ECO:0008006" key="5">
    <source>
        <dbReference type="Google" id="ProtNLM"/>
    </source>
</evidence>
<feature type="compositionally biased region" description="Gly residues" evidence="1">
    <location>
        <begin position="83"/>
        <end position="92"/>
    </location>
</feature>
<evidence type="ECO:0000313" key="4">
    <source>
        <dbReference type="Proteomes" id="UP001432322"/>
    </source>
</evidence>
<dbReference type="EMBL" id="BTSY01000002">
    <property type="protein sequence ID" value="GMT15221.1"/>
    <property type="molecule type" value="Genomic_DNA"/>
</dbReference>
<dbReference type="InterPro" id="IPR033379">
    <property type="entry name" value="Acid_Pase_AS"/>
</dbReference>
<dbReference type="SUPFAM" id="SSF53254">
    <property type="entry name" value="Phosphoglycerate mutase-like"/>
    <property type="match status" value="1"/>
</dbReference>
<dbReference type="Gene3D" id="3.40.50.1240">
    <property type="entry name" value="Phosphoglycerate mutase-like"/>
    <property type="match status" value="1"/>
</dbReference>
<name>A0AAV5V756_9BILA</name>
<proteinExistence type="predicted"/>
<accession>A0AAV5V756</accession>
<organism evidence="3 4">
    <name type="scientific">Pristionchus fissidentatus</name>
    <dbReference type="NCBI Taxonomy" id="1538716"/>
    <lineage>
        <taxon>Eukaryota</taxon>
        <taxon>Metazoa</taxon>
        <taxon>Ecdysozoa</taxon>
        <taxon>Nematoda</taxon>
        <taxon>Chromadorea</taxon>
        <taxon>Rhabditida</taxon>
        <taxon>Rhabditina</taxon>
        <taxon>Diplogasteromorpha</taxon>
        <taxon>Diplogasteroidea</taxon>
        <taxon>Neodiplogasteridae</taxon>
        <taxon>Pristionchus</taxon>
    </lineage>
</organism>
<evidence type="ECO:0000256" key="1">
    <source>
        <dbReference type="SAM" id="MobiDB-lite"/>
    </source>
</evidence>
<feature type="region of interest" description="Disordered" evidence="1">
    <location>
        <begin position="66"/>
        <end position="92"/>
    </location>
</feature>
<dbReference type="Proteomes" id="UP001432322">
    <property type="component" value="Unassembled WGS sequence"/>
</dbReference>
<gene>
    <name evidence="3" type="ORF">PFISCL1PPCAC_6518</name>
</gene>
<dbReference type="PROSITE" id="PS00616">
    <property type="entry name" value="HIS_ACID_PHOSPHAT_1"/>
    <property type="match status" value="1"/>
</dbReference>
<reference evidence="3" key="1">
    <citation type="submission" date="2023-10" db="EMBL/GenBank/DDBJ databases">
        <title>Genome assembly of Pristionchus species.</title>
        <authorList>
            <person name="Yoshida K."/>
            <person name="Sommer R.J."/>
        </authorList>
    </citation>
    <scope>NUCLEOTIDE SEQUENCE</scope>
    <source>
        <strain evidence="3">RS5133</strain>
    </source>
</reference>
<feature type="signal peptide" evidence="2">
    <location>
        <begin position="1"/>
        <end position="20"/>
    </location>
</feature>
<comment type="caution">
    <text evidence="3">The sequence shown here is derived from an EMBL/GenBank/DDBJ whole genome shotgun (WGS) entry which is preliminary data.</text>
</comment>
<keyword evidence="4" id="KW-1185">Reference proteome</keyword>
<sequence>ILGKMCRTLVFLLMTGSALGAFRFPSLREKREAWDARTIVSNLEDATPDGIDLVHVNIIWRHGDRAPTQPMEGEKAPEEFWTFGGGGWGELS</sequence>
<dbReference type="AlphaFoldDB" id="A0AAV5V756"/>
<feature type="non-terminal residue" evidence="3">
    <location>
        <position position="92"/>
    </location>
</feature>
<evidence type="ECO:0000256" key="2">
    <source>
        <dbReference type="SAM" id="SignalP"/>
    </source>
</evidence>
<dbReference type="GO" id="GO:0016791">
    <property type="term" value="F:phosphatase activity"/>
    <property type="evidence" value="ECO:0007669"/>
    <property type="project" value="UniProtKB-ARBA"/>
</dbReference>
<dbReference type="InterPro" id="IPR029033">
    <property type="entry name" value="His_PPase_superfam"/>
</dbReference>
<feature type="non-terminal residue" evidence="3">
    <location>
        <position position="1"/>
    </location>
</feature>
<evidence type="ECO:0000313" key="3">
    <source>
        <dbReference type="EMBL" id="GMT15221.1"/>
    </source>
</evidence>
<feature type="chain" id="PRO_5043394620" description="Phosphatase" evidence="2">
    <location>
        <begin position="21"/>
        <end position="92"/>
    </location>
</feature>